<organism evidence="11 12">
    <name type="scientific">Chelydra serpentina</name>
    <name type="common">Snapping turtle</name>
    <name type="synonym">Testudo serpentina</name>
    <dbReference type="NCBI Taxonomy" id="8475"/>
    <lineage>
        <taxon>Eukaryota</taxon>
        <taxon>Metazoa</taxon>
        <taxon>Chordata</taxon>
        <taxon>Craniata</taxon>
        <taxon>Vertebrata</taxon>
        <taxon>Euteleostomi</taxon>
        <taxon>Archelosauria</taxon>
        <taxon>Testudinata</taxon>
        <taxon>Testudines</taxon>
        <taxon>Cryptodira</taxon>
        <taxon>Durocryptodira</taxon>
        <taxon>Americhelydia</taxon>
        <taxon>Chelydroidea</taxon>
        <taxon>Chelydridae</taxon>
        <taxon>Chelydra</taxon>
    </lineage>
</organism>
<feature type="domain" description="MARVEL" evidence="10">
    <location>
        <begin position="84"/>
        <end position="203"/>
    </location>
</feature>
<evidence type="ECO:0000256" key="2">
    <source>
        <dbReference type="ARBA" id="ARBA00022692"/>
    </source>
</evidence>
<keyword evidence="3 9" id="KW-1133">Transmembrane helix</keyword>
<dbReference type="Pfam" id="PF01284">
    <property type="entry name" value="MARVEL"/>
    <property type="match status" value="1"/>
</dbReference>
<evidence type="ECO:0000256" key="7">
    <source>
        <dbReference type="PROSITE-ProRule" id="PRU00581"/>
    </source>
</evidence>
<comment type="caution">
    <text evidence="11">The sequence shown here is derived from an EMBL/GenBank/DDBJ whole genome shotgun (WGS) entry which is preliminary data.</text>
</comment>
<feature type="transmembrane region" description="Helical" evidence="9">
    <location>
        <begin position="92"/>
        <end position="110"/>
    </location>
</feature>
<name>A0A8T1RW55_CHESE</name>
<evidence type="ECO:0000256" key="6">
    <source>
        <dbReference type="ARBA" id="ARBA00039459"/>
    </source>
</evidence>
<dbReference type="AlphaFoldDB" id="A0A8T1RW55"/>
<reference evidence="11 12" key="1">
    <citation type="journal article" date="2020" name="G3 (Bethesda)">
        <title>Draft Genome of the Common Snapping Turtle, Chelydra serpentina, a Model for Phenotypic Plasticity in Reptiles.</title>
        <authorList>
            <person name="Das D."/>
            <person name="Singh S.K."/>
            <person name="Bierstedt J."/>
            <person name="Erickson A."/>
            <person name="Galli G.L.J."/>
            <person name="Crossley D.A. 2nd"/>
            <person name="Rhen T."/>
        </authorList>
    </citation>
    <scope>NUCLEOTIDE SEQUENCE [LARGE SCALE GENOMIC DNA]</scope>
    <source>
        <strain evidence="11">KW</strain>
    </source>
</reference>
<comment type="function">
    <text evidence="5">May play a role in cell differentiation in the intestinal epithelium.</text>
</comment>
<evidence type="ECO:0000313" key="12">
    <source>
        <dbReference type="Proteomes" id="UP000765507"/>
    </source>
</evidence>
<protein>
    <recommendedName>
        <fullName evidence="6">Proteolipid protein 2</fullName>
    </recommendedName>
</protein>
<feature type="non-terminal residue" evidence="11">
    <location>
        <position position="217"/>
    </location>
</feature>
<feature type="region of interest" description="Disordered" evidence="8">
    <location>
        <begin position="15"/>
        <end position="46"/>
    </location>
</feature>
<dbReference type="EMBL" id="JAHGAV010003738">
    <property type="protein sequence ID" value="KAG6920828.1"/>
    <property type="molecule type" value="Genomic_DNA"/>
</dbReference>
<evidence type="ECO:0000313" key="11">
    <source>
        <dbReference type="EMBL" id="KAG6920828.1"/>
    </source>
</evidence>
<dbReference type="PROSITE" id="PS51225">
    <property type="entry name" value="MARVEL"/>
    <property type="match status" value="1"/>
</dbReference>
<evidence type="ECO:0000259" key="10">
    <source>
        <dbReference type="PROSITE" id="PS51225"/>
    </source>
</evidence>
<evidence type="ECO:0000256" key="8">
    <source>
        <dbReference type="SAM" id="MobiDB-lite"/>
    </source>
</evidence>
<feature type="transmembrane region" description="Helical" evidence="9">
    <location>
        <begin position="150"/>
        <end position="170"/>
    </location>
</feature>
<evidence type="ECO:0000256" key="1">
    <source>
        <dbReference type="ARBA" id="ARBA00004141"/>
    </source>
</evidence>
<keyword evidence="2 7" id="KW-0812">Transmembrane</keyword>
<gene>
    <name evidence="11" type="primary">PLP2</name>
    <name evidence="11" type="ORF">G0U57_013454</name>
</gene>
<keyword evidence="12" id="KW-1185">Reference proteome</keyword>
<dbReference type="OrthoDB" id="9898022at2759"/>
<evidence type="ECO:0000256" key="3">
    <source>
        <dbReference type="ARBA" id="ARBA00022989"/>
    </source>
</evidence>
<evidence type="ECO:0000256" key="4">
    <source>
        <dbReference type="ARBA" id="ARBA00023136"/>
    </source>
</evidence>
<dbReference type="GO" id="GO:0016020">
    <property type="term" value="C:membrane"/>
    <property type="evidence" value="ECO:0007669"/>
    <property type="project" value="UniProtKB-SubCell"/>
</dbReference>
<keyword evidence="4 7" id="KW-0472">Membrane</keyword>
<dbReference type="PANTHER" id="PTHR22776">
    <property type="entry name" value="MARVEL-CONTAINING POTENTIAL LIPID RAFT-ASSOCIATED PROTEIN"/>
    <property type="match status" value="1"/>
</dbReference>
<evidence type="ECO:0000256" key="9">
    <source>
        <dbReference type="SAM" id="Phobius"/>
    </source>
</evidence>
<comment type="subcellular location">
    <subcellularLocation>
        <location evidence="1">Membrane</location>
        <topology evidence="1">Multi-pass membrane protein</topology>
    </subcellularLocation>
</comment>
<dbReference type="InterPro" id="IPR050578">
    <property type="entry name" value="MARVEL-CKLF_proteins"/>
</dbReference>
<proteinExistence type="predicted"/>
<accession>A0A8T1RW55</accession>
<evidence type="ECO:0000256" key="5">
    <source>
        <dbReference type="ARBA" id="ARBA00037152"/>
    </source>
</evidence>
<dbReference type="Proteomes" id="UP000765507">
    <property type="component" value="Unassembled WGS sequence"/>
</dbReference>
<feature type="transmembrane region" description="Helical" evidence="9">
    <location>
        <begin position="116"/>
        <end position="138"/>
    </location>
</feature>
<feature type="compositionally biased region" description="Pro residues" evidence="8">
    <location>
        <begin position="26"/>
        <end position="46"/>
    </location>
</feature>
<feature type="transmembrane region" description="Helical" evidence="9">
    <location>
        <begin position="176"/>
        <end position="196"/>
    </location>
</feature>
<dbReference type="InterPro" id="IPR008253">
    <property type="entry name" value="Marvel"/>
</dbReference>
<sequence>GLWCPPHPGFLGRPHPARLSASDGLPPAPLKGPAPPGRAAPCPRPAPPPARFDSRLTAGAVWGISGAMDSSAGSPGCVGQCTGFLRSHKGTVLALEIGLCIVILICYGASRTPGYTGVAIFEMVFSIIFFVIYTLGLNKQLAVVHWGWSDFIRALIGALLFLITSLIVVIGHRDGAGIAAGVFGLLAGILFAYDAYITFPSLRKSHTAAPTESPEGV</sequence>
<dbReference type="PANTHER" id="PTHR22776:SF4">
    <property type="entry name" value="PROTEOLIPID PROTEIN 2"/>
    <property type="match status" value="1"/>
</dbReference>